<name>A0A2U3Q9E5_9BRAD</name>
<dbReference type="Proteomes" id="UP000246085">
    <property type="component" value="Chromosome BRAD3257"/>
</dbReference>
<protein>
    <submittedName>
        <fullName evidence="1">Uncharacterized protein</fullName>
    </submittedName>
</protein>
<reference evidence="1 2" key="1">
    <citation type="submission" date="2018-03" db="EMBL/GenBank/DDBJ databases">
        <authorList>
            <person name="Gully D."/>
        </authorList>
    </citation>
    <scope>NUCLEOTIDE SEQUENCE [LARGE SCALE GENOMIC DNA]</scope>
    <source>
        <strain evidence="1">ORS3257</strain>
    </source>
</reference>
<proteinExistence type="predicted"/>
<evidence type="ECO:0000313" key="1">
    <source>
        <dbReference type="EMBL" id="SPP98006.1"/>
    </source>
</evidence>
<dbReference type="EMBL" id="LS398110">
    <property type="protein sequence ID" value="SPP98006.1"/>
    <property type="molecule type" value="Genomic_DNA"/>
</dbReference>
<dbReference type="KEGG" id="bvz:BRAD3257_7228"/>
<dbReference type="AlphaFoldDB" id="A0A2U3Q9E5"/>
<gene>
    <name evidence="1" type="ORF">BRAD3257_7228</name>
</gene>
<evidence type="ECO:0000313" key="2">
    <source>
        <dbReference type="Proteomes" id="UP000246085"/>
    </source>
</evidence>
<organism evidence="1 2">
    <name type="scientific">Bradyrhizobium vignae</name>
    <dbReference type="NCBI Taxonomy" id="1549949"/>
    <lineage>
        <taxon>Bacteria</taxon>
        <taxon>Pseudomonadati</taxon>
        <taxon>Pseudomonadota</taxon>
        <taxon>Alphaproteobacteria</taxon>
        <taxon>Hyphomicrobiales</taxon>
        <taxon>Nitrobacteraceae</taxon>
        <taxon>Bradyrhizobium</taxon>
    </lineage>
</organism>
<accession>A0A2U3Q9E5</accession>
<sequence>MKVKILNSLAPFASLRARLAAPSVRRRKWGDRRRDKTDWARVDVFTDAETEATIEIHPDWRDFKDID</sequence>